<evidence type="ECO:0000256" key="2">
    <source>
        <dbReference type="SAM" id="SignalP"/>
    </source>
</evidence>
<keyword evidence="1" id="KW-0472">Membrane</keyword>
<keyword evidence="4" id="KW-1185">Reference proteome</keyword>
<name>A0AAV1K4K4_9NEOP</name>
<feature type="transmembrane region" description="Helical" evidence="1">
    <location>
        <begin position="30"/>
        <end position="50"/>
    </location>
</feature>
<sequence length="252" mass="28260">MLIFKSAFVIFFAAFVLSLSSEIAKDANSLNIGLACLYVASGAIAGKILYDRYQHIHILSSLTPNPNVTLYVNRVASISASFLTLGFLSQLCLFLVKVDDTSVKALDIILYGFGTLYMWLQCLLTTYNSTLFYEKKVTVLRQCLSNLSFLFLVLMAIFGTLSVFLTQGDSSVMYICNIITTLSSYILTTIFCMFILTFEREYKYFSEGIRSDMLIDDACSLNNASLDVERLLGTQEQTYSTIKRILPRTAMS</sequence>
<dbReference type="AlphaFoldDB" id="A0AAV1K4K4"/>
<evidence type="ECO:0000313" key="3">
    <source>
        <dbReference type="EMBL" id="CAK1555303.1"/>
    </source>
</evidence>
<accession>A0AAV1K4K4</accession>
<feature type="signal peptide" evidence="2">
    <location>
        <begin position="1"/>
        <end position="18"/>
    </location>
</feature>
<reference evidence="3 4" key="1">
    <citation type="submission" date="2023-11" db="EMBL/GenBank/DDBJ databases">
        <authorList>
            <person name="Okamura Y."/>
        </authorList>
    </citation>
    <scope>NUCLEOTIDE SEQUENCE [LARGE SCALE GENOMIC DNA]</scope>
</reference>
<dbReference type="Proteomes" id="UP001497472">
    <property type="component" value="Unassembled WGS sequence"/>
</dbReference>
<gene>
    <name evidence="3" type="ORF">LNINA_LOCUS14130</name>
</gene>
<keyword evidence="1" id="KW-1133">Transmembrane helix</keyword>
<keyword evidence="1" id="KW-0812">Transmembrane</keyword>
<feature type="transmembrane region" description="Helical" evidence="1">
    <location>
        <begin position="172"/>
        <end position="196"/>
    </location>
</feature>
<feature type="transmembrane region" description="Helical" evidence="1">
    <location>
        <begin position="108"/>
        <end position="127"/>
    </location>
</feature>
<feature type="transmembrane region" description="Helical" evidence="1">
    <location>
        <begin position="71"/>
        <end position="96"/>
    </location>
</feature>
<protein>
    <submittedName>
        <fullName evidence="3">Uncharacterized protein</fullName>
    </submittedName>
</protein>
<feature type="transmembrane region" description="Helical" evidence="1">
    <location>
        <begin position="147"/>
        <end position="166"/>
    </location>
</feature>
<organism evidence="3 4">
    <name type="scientific">Leptosia nina</name>
    <dbReference type="NCBI Taxonomy" id="320188"/>
    <lineage>
        <taxon>Eukaryota</taxon>
        <taxon>Metazoa</taxon>
        <taxon>Ecdysozoa</taxon>
        <taxon>Arthropoda</taxon>
        <taxon>Hexapoda</taxon>
        <taxon>Insecta</taxon>
        <taxon>Pterygota</taxon>
        <taxon>Neoptera</taxon>
        <taxon>Endopterygota</taxon>
        <taxon>Lepidoptera</taxon>
        <taxon>Glossata</taxon>
        <taxon>Ditrysia</taxon>
        <taxon>Papilionoidea</taxon>
        <taxon>Pieridae</taxon>
        <taxon>Pierinae</taxon>
        <taxon>Leptosia</taxon>
    </lineage>
</organism>
<evidence type="ECO:0000313" key="4">
    <source>
        <dbReference type="Proteomes" id="UP001497472"/>
    </source>
</evidence>
<comment type="caution">
    <text evidence="3">The sequence shown here is derived from an EMBL/GenBank/DDBJ whole genome shotgun (WGS) entry which is preliminary data.</text>
</comment>
<dbReference type="EMBL" id="CAVLEF010000280">
    <property type="protein sequence ID" value="CAK1555303.1"/>
    <property type="molecule type" value="Genomic_DNA"/>
</dbReference>
<evidence type="ECO:0000256" key="1">
    <source>
        <dbReference type="SAM" id="Phobius"/>
    </source>
</evidence>
<feature type="chain" id="PRO_5043976449" evidence="2">
    <location>
        <begin position="19"/>
        <end position="252"/>
    </location>
</feature>
<proteinExistence type="predicted"/>
<keyword evidence="2" id="KW-0732">Signal</keyword>